<feature type="compositionally biased region" description="Low complexity" evidence="5">
    <location>
        <begin position="427"/>
        <end position="440"/>
    </location>
</feature>
<feature type="region of interest" description="Disordered" evidence="5">
    <location>
        <begin position="535"/>
        <end position="570"/>
    </location>
</feature>
<sequence>MYAGTKPVRSSNVRVMQIFHELKAQFPTVPDHIITACITSHLASDSPGNLRDLVVATAAKDQQNHQMGRPSLQLDTSPFTTPTPIAADMSVSDLVKSETTTSDPIKNTSLAKRPNTLNINSDRKLQLSEKCRDVHKLLNSPILADKPPLSPLSVKRFAAKQVPKVLKKETVSTPTQTTDTLVNNAPLTSPSLNLSLNVNCQMGLVQSPTKPRCTTRVDFTPTQPWLNPNPFLPDPASPRSFTSVNLTLRQPTSTPQDPIDITSQNSSLTYSTSSFDKEKGLESRLQITVGPSGSVTSVRARPRSFHLGDTPRQEGEEDALRTGSLNNLAAINPEASVLVRQQARIDHMKIELRTDTARLVILRQEVEELEKKTLQVPESRTAEEIEKQLKLEIKHLTFQCEQLADRLDQNQFYNNIYSGPTGPLIAPRQRQSPRRPQGGRYSDFPDADDSRWNCSVCTFLNHPDLDKCEQCDMPRVFHGTNFSDLTLDGLPNPNALNMSYDMFKKSANALRKSVSANENRSPITRREMLRRLRDNNAAKETNNNRVPLNSSVSAPSMVHFSMEPDSSSGA</sequence>
<dbReference type="SUPFAM" id="SSF90209">
    <property type="entry name" value="Ran binding protein zinc finger-like"/>
    <property type="match status" value="1"/>
</dbReference>
<feature type="domain" description="RanBP2-type" evidence="6">
    <location>
        <begin position="448"/>
        <end position="477"/>
    </location>
</feature>
<dbReference type="PROSITE" id="PS50199">
    <property type="entry name" value="ZF_RANBP2_2"/>
    <property type="match status" value="1"/>
</dbReference>
<feature type="compositionally biased region" description="Polar residues" evidence="5">
    <location>
        <begin position="239"/>
        <end position="256"/>
    </location>
</feature>
<dbReference type="PANTHER" id="PTHR46253:SF1">
    <property type="entry name" value="TAB2"/>
    <property type="match status" value="1"/>
</dbReference>
<evidence type="ECO:0000313" key="7">
    <source>
        <dbReference type="EMBL" id="CAG9767245.1"/>
    </source>
</evidence>
<keyword evidence="3" id="KW-0862">Zinc</keyword>
<evidence type="ECO:0000313" key="8">
    <source>
        <dbReference type="Proteomes" id="UP001152799"/>
    </source>
</evidence>
<reference evidence="7" key="1">
    <citation type="submission" date="2022-01" db="EMBL/GenBank/DDBJ databases">
        <authorList>
            <person name="King R."/>
        </authorList>
    </citation>
    <scope>NUCLEOTIDE SEQUENCE</scope>
</reference>
<evidence type="ECO:0000259" key="6">
    <source>
        <dbReference type="PROSITE" id="PS50199"/>
    </source>
</evidence>
<dbReference type="InterPro" id="IPR001876">
    <property type="entry name" value="Znf_RanBP2"/>
</dbReference>
<organism evidence="7 8">
    <name type="scientific">Ceutorhynchus assimilis</name>
    <name type="common">cabbage seed weevil</name>
    <dbReference type="NCBI Taxonomy" id="467358"/>
    <lineage>
        <taxon>Eukaryota</taxon>
        <taxon>Metazoa</taxon>
        <taxon>Ecdysozoa</taxon>
        <taxon>Arthropoda</taxon>
        <taxon>Hexapoda</taxon>
        <taxon>Insecta</taxon>
        <taxon>Pterygota</taxon>
        <taxon>Neoptera</taxon>
        <taxon>Endopterygota</taxon>
        <taxon>Coleoptera</taxon>
        <taxon>Polyphaga</taxon>
        <taxon>Cucujiformia</taxon>
        <taxon>Curculionidae</taxon>
        <taxon>Ceutorhynchinae</taxon>
        <taxon>Ceutorhynchus</taxon>
    </lineage>
</organism>
<dbReference type="PROSITE" id="PS01358">
    <property type="entry name" value="ZF_RANBP2_1"/>
    <property type="match status" value="1"/>
</dbReference>
<keyword evidence="2 4" id="KW-0863">Zinc-finger</keyword>
<dbReference type="OrthoDB" id="6367910at2759"/>
<gene>
    <name evidence="7" type="ORF">CEUTPL_LOCUS7811</name>
</gene>
<dbReference type="Gene3D" id="2.30.30.380">
    <property type="entry name" value="Zn-finger domain of Sec23/24"/>
    <property type="match status" value="1"/>
</dbReference>
<evidence type="ECO:0000256" key="1">
    <source>
        <dbReference type="ARBA" id="ARBA00022723"/>
    </source>
</evidence>
<dbReference type="PANTHER" id="PTHR46253">
    <property type="entry name" value="TGF-BETA-ACTIVATED KINASE 1 AND MAP3K7-BINDING PROTEIN TAB"/>
    <property type="match status" value="1"/>
</dbReference>
<keyword evidence="1" id="KW-0479">Metal-binding</keyword>
<accession>A0A9N9MNC6</accession>
<dbReference type="GO" id="GO:0008270">
    <property type="term" value="F:zinc ion binding"/>
    <property type="evidence" value="ECO:0007669"/>
    <property type="project" value="UniProtKB-KW"/>
</dbReference>
<feature type="compositionally biased region" description="Low complexity" evidence="5">
    <location>
        <begin position="262"/>
        <end position="271"/>
    </location>
</feature>
<dbReference type="SMART" id="SM00547">
    <property type="entry name" value="ZnF_RBZ"/>
    <property type="match status" value="1"/>
</dbReference>
<protein>
    <recommendedName>
        <fullName evidence="6">RanBP2-type domain-containing protein</fullName>
    </recommendedName>
</protein>
<feature type="compositionally biased region" description="Polar residues" evidence="5">
    <location>
        <begin position="538"/>
        <end position="554"/>
    </location>
</feature>
<keyword evidence="8" id="KW-1185">Reference proteome</keyword>
<feature type="region of interest" description="Disordered" evidence="5">
    <location>
        <begin position="209"/>
        <end position="271"/>
    </location>
</feature>
<evidence type="ECO:0000256" key="4">
    <source>
        <dbReference type="PROSITE-ProRule" id="PRU00322"/>
    </source>
</evidence>
<dbReference type="Gene3D" id="1.10.8.10">
    <property type="entry name" value="DNA helicase RuvA subunit, C-terminal domain"/>
    <property type="match status" value="1"/>
</dbReference>
<name>A0A9N9MNC6_9CUCU</name>
<dbReference type="EMBL" id="OU892280">
    <property type="protein sequence ID" value="CAG9767245.1"/>
    <property type="molecule type" value="Genomic_DNA"/>
</dbReference>
<proteinExistence type="predicted"/>
<feature type="region of interest" description="Disordered" evidence="5">
    <location>
        <begin position="421"/>
        <end position="444"/>
    </location>
</feature>
<dbReference type="InterPro" id="IPR036443">
    <property type="entry name" value="Znf_RanBP2_sf"/>
</dbReference>
<evidence type="ECO:0000256" key="3">
    <source>
        <dbReference type="ARBA" id="ARBA00022833"/>
    </source>
</evidence>
<dbReference type="Proteomes" id="UP001152799">
    <property type="component" value="Chromosome 4"/>
</dbReference>
<evidence type="ECO:0000256" key="2">
    <source>
        <dbReference type="ARBA" id="ARBA00022771"/>
    </source>
</evidence>
<evidence type="ECO:0000256" key="5">
    <source>
        <dbReference type="SAM" id="MobiDB-lite"/>
    </source>
</evidence>
<feature type="region of interest" description="Disordered" evidence="5">
    <location>
        <begin position="293"/>
        <end position="317"/>
    </location>
</feature>
<dbReference type="AlphaFoldDB" id="A0A9N9MNC6"/>